<dbReference type="PROSITE" id="PS50943">
    <property type="entry name" value="HTH_CROC1"/>
    <property type="match status" value="1"/>
</dbReference>
<dbReference type="Pfam" id="PF13560">
    <property type="entry name" value="HTH_31"/>
    <property type="match status" value="1"/>
</dbReference>
<dbReference type="EMBL" id="BMUB01000002">
    <property type="protein sequence ID" value="GGU63075.1"/>
    <property type="molecule type" value="Genomic_DNA"/>
</dbReference>
<dbReference type="Gene3D" id="1.10.260.40">
    <property type="entry name" value="lambda repressor-like DNA-binding domains"/>
    <property type="match status" value="1"/>
</dbReference>
<dbReference type="SMART" id="SM00530">
    <property type="entry name" value="HTH_XRE"/>
    <property type="match status" value="1"/>
</dbReference>
<organism evidence="2 3">
    <name type="scientific">Kitasatospora aureofaciens</name>
    <name type="common">Streptomyces aureofaciens</name>
    <dbReference type="NCBI Taxonomy" id="1894"/>
    <lineage>
        <taxon>Bacteria</taxon>
        <taxon>Bacillati</taxon>
        <taxon>Actinomycetota</taxon>
        <taxon>Actinomycetes</taxon>
        <taxon>Kitasatosporales</taxon>
        <taxon>Streptomycetaceae</taxon>
        <taxon>Kitasatospora</taxon>
    </lineage>
</organism>
<dbReference type="Gene3D" id="3.30.450.180">
    <property type="match status" value="1"/>
</dbReference>
<dbReference type="CDD" id="cd00093">
    <property type="entry name" value="HTH_XRE"/>
    <property type="match status" value="1"/>
</dbReference>
<gene>
    <name evidence="2" type="ORF">GCM10010502_12490</name>
</gene>
<reference evidence="2" key="1">
    <citation type="journal article" date="2014" name="Int. J. Syst. Evol. Microbiol.">
        <title>Complete genome sequence of Corynebacterium casei LMG S-19264T (=DSM 44701T), isolated from a smear-ripened cheese.</title>
        <authorList>
            <consortium name="US DOE Joint Genome Institute (JGI-PGF)"/>
            <person name="Walter F."/>
            <person name="Albersmeier A."/>
            <person name="Kalinowski J."/>
            <person name="Ruckert C."/>
        </authorList>
    </citation>
    <scope>NUCLEOTIDE SEQUENCE</scope>
    <source>
        <strain evidence="2">JCM 4434</strain>
    </source>
</reference>
<protein>
    <submittedName>
        <fullName evidence="2">Transcriptional regulator</fullName>
    </submittedName>
</protein>
<name>A0A8H9HH55_KITAU</name>
<evidence type="ECO:0000313" key="3">
    <source>
        <dbReference type="Proteomes" id="UP000610124"/>
    </source>
</evidence>
<dbReference type="Pfam" id="PF17765">
    <property type="entry name" value="MLTR_LBD"/>
    <property type="match status" value="1"/>
</dbReference>
<evidence type="ECO:0000313" key="2">
    <source>
        <dbReference type="EMBL" id="GGU63075.1"/>
    </source>
</evidence>
<dbReference type="SUPFAM" id="SSF47413">
    <property type="entry name" value="lambda repressor-like DNA-binding domains"/>
    <property type="match status" value="1"/>
</dbReference>
<accession>A0A8H9HH55</accession>
<dbReference type="Proteomes" id="UP000610124">
    <property type="component" value="Unassembled WGS sequence"/>
</dbReference>
<dbReference type="PANTHER" id="PTHR35010:SF2">
    <property type="entry name" value="BLL4672 PROTEIN"/>
    <property type="match status" value="1"/>
</dbReference>
<sequence length="325" mass="35895">MPWLSFMCTTLAGPYEARESTAEGGTGGPMVGARRQGQTWGVEHVDRAELAAFLRRWRARIQPADVGLPAGGRRRTPGLRRQEVAQLAGMSVEYYIRLEQGRGPRPSRQMIGAISRALRLSEDETAHLHHLVGEPPLPPSAMPRDVRPGILHLLDRLDDTPAMVCSAARDVLAWNAMAAALLGDFSALPPGERNLIWRFFTDPDARALHDPAGQADFARRAVADLRSAAARYPADSDLRRLVDRLLAGSAEFRDLWARQDVEVRRSTSKRIVHPVVGPLDLDCEALHDPHRDQWTIFYTAAPGTPSHSALRLLKVVGSQDLAVRD</sequence>
<dbReference type="InterPro" id="IPR041413">
    <property type="entry name" value="MLTR_LBD"/>
</dbReference>
<reference evidence="2" key="2">
    <citation type="submission" date="2020-09" db="EMBL/GenBank/DDBJ databases">
        <authorList>
            <person name="Sun Q."/>
            <person name="Ohkuma M."/>
        </authorList>
    </citation>
    <scope>NUCLEOTIDE SEQUENCE</scope>
    <source>
        <strain evidence="2">JCM 4434</strain>
    </source>
</reference>
<dbReference type="InterPro" id="IPR010982">
    <property type="entry name" value="Lambda_DNA-bd_dom_sf"/>
</dbReference>
<dbReference type="InterPro" id="IPR001387">
    <property type="entry name" value="Cro/C1-type_HTH"/>
</dbReference>
<dbReference type="GO" id="GO:0003677">
    <property type="term" value="F:DNA binding"/>
    <property type="evidence" value="ECO:0007669"/>
    <property type="project" value="InterPro"/>
</dbReference>
<feature type="domain" description="HTH cro/C1-type" evidence="1">
    <location>
        <begin position="78"/>
        <end position="125"/>
    </location>
</feature>
<comment type="caution">
    <text evidence="2">The sequence shown here is derived from an EMBL/GenBank/DDBJ whole genome shotgun (WGS) entry which is preliminary data.</text>
</comment>
<dbReference type="PANTHER" id="PTHR35010">
    <property type="entry name" value="BLL4672 PROTEIN-RELATED"/>
    <property type="match status" value="1"/>
</dbReference>
<proteinExistence type="predicted"/>
<dbReference type="AlphaFoldDB" id="A0A8H9HH55"/>
<evidence type="ECO:0000259" key="1">
    <source>
        <dbReference type="PROSITE" id="PS50943"/>
    </source>
</evidence>